<dbReference type="EMBL" id="BOPF01000019">
    <property type="protein sequence ID" value="GIJ48072.1"/>
    <property type="molecule type" value="Genomic_DNA"/>
</dbReference>
<comment type="caution">
    <text evidence="3">The sequence shown here is derived from an EMBL/GenBank/DDBJ whole genome shotgun (WGS) entry which is preliminary data.</text>
</comment>
<dbReference type="AlphaFoldDB" id="A0A8J4DTB2"/>
<evidence type="ECO:0000313" key="3">
    <source>
        <dbReference type="EMBL" id="GIJ48072.1"/>
    </source>
</evidence>
<proteinExistence type="predicted"/>
<evidence type="ECO:0000313" key="4">
    <source>
        <dbReference type="Proteomes" id="UP000619260"/>
    </source>
</evidence>
<accession>A0A8J4DTB2</accession>
<protein>
    <submittedName>
        <fullName evidence="3">Uncharacterized protein</fullName>
    </submittedName>
</protein>
<keyword evidence="2" id="KW-0472">Membrane</keyword>
<feature type="region of interest" description="Disordered" evidence="1">
    <location>
        <begin position="1"/>
        <end position="34"/>
    </location>
</feature>
<feature type="transmembrane region" description="Helical" evidence="2">
    <location>
        <begin position="39"/>
        <end position="63"/>
    </location>
</feature>
<keyword evidence="2" id="KW-1133">Transmembrane helix</keyword>
<evidence type="ECO:0000256" key="1">
    <source>
        <dbReference type="SAM" id="MobiDB-lite"/>
    </source>
</evidence>
<organism evidence="3 4">
    <name type="scientific">Virgisporangium aliadipatigenens</name>
    <dbReference type="NCBI Taxonomy" id="741659"/>
    <lineage>
        <taxon>Bacteria</taxon>
        <taxon>Bacillati</taxon>
        <taxon>Actinomycetota</taxon>
        <taxon>Actinomycetes</taxon>
        <taxon>Micromonosporales</taxon>
        <taxon>Micromonosporaceae</taxon>
        <taxon>Virgisporangium</taxon>
    </lineage>
</organism>
<name>A0A8J4DTB2_9ACTN</name>
<reference evidence="3" key="1">
    <citation type="submission" date="2021-01" db="EMBL/GenBank/DDBJ databases">
        <title>Whole genome shotgun sequence of Virgisporangium aliadipatigenens NBRC 105644.</title>
        <authorList>
            <person name="Komaki H."/>
            <person name="Tamura T."/>
        </authorList>
    </citation>
    <scope>NUCLEOTIDE SEQUENCE</scope>
    <source>
        <strain evidence="3">NBRC 105644</strain>
    </source>
</reference>
<keyword evidence="4" id="KW-1185">Reference proteome</keyword>
<dbReference type="Proteomes" id="UP000619260">
    <property type="component" value="Unassembled WGS sequence"/>
</dbReference>
<gene>
    <name evidence="3" type="ORF">Val02_49580</name>
</gene>
<sequence length="283" mass="29509">MESEPGTEPSTATVVPEYRKPDDAEPAPPEEQPSRRLPVMGLLITGSLVAIVILAAVTIMPFVDPPENEVRTSASPGFTRSPHTVTGPLGSTKNAEFELAVGVATVVVRAADLGDNLYRASTAEGARSVPRVSQENGQVRLRVANVFDSDSGDEVTMELNQRVRWLVTMTGGSQSASVDLRSADLAGVNFVGGVARIELWLPAPKGEVRVAVSGGARDVVVHVPDGVPVRVGLSRGAAKATVDGSTRTGIAAGTRLTPASWNAARNRYDIDAPGGLGTLSVGR</sequence>
<evidence type="ECO:0000256" key="2">
    <source>
        <dbReference type="SAM" id="Phobius"/>
    </source>
</evidence>
<keyword evidence="2" id="KW-0812">Transmembrane</keyword>